<keyword evidence="4" id="KW-1185">Reference proteome</keyword>
<dbReference type="PANTHER" id="PTHR15020">
    <property type="entry name" value="FLAVIN REDUCTASE-RELATED"/>
    <property type="match status" value="1"/>
</dbReference>
<feature type="transmembrane region" description="Helical" evidence="1">
    <location>
        <begin position="6"/>
        <end position="30"/>
    </location>
</feature>
<dbReference type="EMBL" id="CM026423">
    <property type="protein sequence ID" value="KAG0582962.1"/>
    <property type="molecule type" value="Genomic_DNA"/>
</dbReference>
<feature type="domain" description="NAD(P)-binding" evidence="2">
    <location>
        <begin position="63"/>
        <end position="260"/>
    </location>
</feature>
<organism evidence="3 4">
    <name type="scientific">Ceratodon purpureus</name>
    <name type="common">Fire moss</name>
    <name type="synonym">Dicranum purpureum</name>
    <dbReference type="NCBI Taxonomy" id="3225"/>
    <lineage>
        <taxon>Eukaryota</taxon>
        <taxon>Viridiplantae</taxon>
        <taxon>Streptophyta</taxon>
        <taxon>Embryophyta</taxon>
        <taxon>Bryophyta</taxon>
        <taxon>Bryophytina</taxon>
        <taxon>Bryopsida</taxon>
        <taxon>Dicranidae</taxon>
        <taxon>Pseudoditrichales</taxon>
        <taxon>Ditrichaceae</taxon>
        <taxon>Ceratodon</taxon>
    </lineage>
</organism>
<keyword evidence="1" id="KW-1133">Transmembrane helix</keyword>
<reference evidence="3" key="1">
    <citation type="submission" date="2020-06" db="EMBL/GenBank/DDBJ databases">
        <title>WGS assembly of Ceratodon purpureus strain R40.</title>
        <authorList>
            <person name="Carey S.B."/>
            <person name="Jenkins J."/>
            <person name="Shu S."/>
            <person name="Lovell J.T."/>
            <person name="Sreedasyam A."/>
            <person name="Maumus F."/>
            <person name="Tiley G.P."/>
            <person name="Fernandez-Pozo N."/>
            <person name="Barry K."/>
            <person name="Chen C."/>
            <person name="Wang M."/>
            <person name="Lipzen A."/>
            <person name="Daum C."/>
            <person name="Saski C.A."/>
            <person name="Payton A.C."/>
            <person name="Mcbreen J.C."/>
            <person name="Conrad R.E."/>
            <person name="Kollar L.M."/>
            <person name="Olsson S."/>
            <person name="Huttunen S."/>
            <person name="Landis J.B."/>
            <person name="Wickett N.J."/>
            <person name="Johnson M.G."/>
            <person name="Rensing S.A."/>
            <person name="Grimwood J."/>
            <person name="Schmutz J."/>
            <person name="Mcdaniel S.F."/>
        </authorList>
    </citation>
    <scope>NUCLEOTIDE SEQUENCE</scope>
    <source>
        <strain evidence="3">R40</strain>
    </source>
</reference>
<evidence type="ECO:0000259" key="2">
    <source>
        <dbReference type="Pfam" id="PF13460"/>
    </source>
</evidence>
<evidence type="ECO:0000313" key="4">
    <source>
        <dbReference type="Proteomes" id="UP000822688"/>
    </source>
</evidence>
<dbReference type="InterPro" id="IPR016040">
    <property type="entry name" value="NAD(P)-bd_dom"/>
</dbReference>
<protein>
    <recommendedName>
        <fullName evidence="2">NAD(P)-binding domain-containing protein</fullName>
    </recommendedName>
</protein>
<dbReference type="SUPFAM" id="SSF51735">
    <property type="entry name" value="NAD(P)-binding Rossmann-fold domains"/>
    <property type="match status" value="1"/>
</dbReference>
<gene>
    <name evidence="3" type="ORF">KC19_3G097600</name>
</gene>
<comment type="caution">
    <text evidence="3">The sequence shown here is derived from an EMBL/GenBank/DDBJ whole genome shotgun (WGS) entry which is preliminary data.</text>
</comment>
<dbReference type="AlphaFoldDB" id="A0A8T0II30"/>
<name>A0A8T0II30_CERPU</name>
<sequence>MIAVVIVFGAWSVIISYWYMSLIFGVDWFLNLGFSCVEIEVIMSATAKMDNKIRVLVVGCSHGVGLEVTKTLLTEGDRFQVYGLVRDQARAAEALAYGSSRVNYVHGDVTKPETLVPACQGMDAVVCTVGATKGWRLPCWNIDSPKAVDNQGVKNLAEAAAFVGVQKFVLVSSVAVTRTCDKVSCILNCCFGRVLHWKLKGEQAVRRAYRHEDLAYYIIRPGRLTNELGGLNGLVIEQGDHGNGSICRIDVASIVVACVEGHCAPNVSFEVFNSKQKYAPAEDLNKLYSLEADEPVVEDSGVTGRLLP</sequence>
<dbReference type="Proteomes" id="UP000822688">
    <property type="component" value="Chromosome 3"/>
</dbReference>
<accession>A0A8T0II30</accession>
<dbReference type="InterPro" id="IPR036291">
    <property type="entry name" value="NAD(P)-bd_dom_sf"/>
</dbReference>
<evidence type="ECO:0000313" key="3">
    <source>
        <dbReference type="EMBL" id="KAG0582962.1"/>
    </source>
</evidence>
<proteinExistence type="predicted"/>
<evidence type="ECO:0000256" key="1">
    <source>
        <dbReference type="SAM" id="Phobius"/>
    </source>
</evidence>
<dbReference type="CDD" id="cd05243">
    <property type="entry name" value="SDR_a5"/>
    <property type="match status" value="1"/>
</dbReference>
<dbReference type="Pfam" id="PF13460">
    <property type="entry name" value="NAD_binding_10"/>
    <property type="match status" value="1"/>
</dbReference>
<keyword evidence="1" id="KW-0812">Transmembrane</keyword>
<dbReference type="PANTHER" id="PTHR15020:SF43">
    <property type="entry name" value="NAD(P)-BINDING DOMAIN-CONTAINING PROTEIN"/>
    <property type="match status" value="1"/>
</dbReference>
<keyword evidence="1" id="KW-0472">Membrane</keyword>
<dbReference type="Gene3D" id="3.40.50.720">
    <property type="entry name" value="NAD(P)-binding Rossmann-like Domain"/>
    <property type="match status" value="1"/>
</dbReference>